<keyword evidence="1 4" id="KW-0808">Transferase</keyword>
<dbReference type="NCBIfam" id="TIGR02322">
    <property type="entry name" value="phosphon_PhnN"/>
    <property type="match status" value="1"/>
</dbReference>
<keyword evidence="2 4" id="KW-0547">Nucleotide-binding</keyword>
<name>A0ABS6M9L4_9GAMM</name>
<comment type="similarity">
    <text evidence="4">Belongs to the ribose 1,5-bisphosphokinase family.</text>
</comment>
<dbReference type="EC" id="2.7.4.23" evidence="4"/>
<evidence type="ECO:0000313" key="6">
    <source>
        <dbReference type="EMBL" id="MBV0932865.1"/>
    </source>
</evidence>
<dbReference type="SMART" id="SM00072">
    <property type="entry name" value="GuKc"/>
    <property type="match status" value="1"/>
</dbReference>
<keyword evidence="7" id="KW-1185">Reference proteome</keyword>
<evidence type="ECO:0000256" key="2">
    <source>
        <dbReference type="ARBA" id="ARBA00022741"/>
    </source>
</evidence>
<evidence type="ECO:0000256" key="4">
    <source>
        <dbReference type="HAMAP-Rule" id="MF_00836"/>
    </source>
</evidence>
<evidence type="ECO:0000313" key="7">
    <source>
        <dbReference type="Proteomes" id="UP000755551"/>
    </source>
</evidence>
<dbReference type="NCBIfam" id="NF007485">
    <property type="entry name" value="PRK10078.1"/>
    <property type="match status" value="1"/>
</dbReference>
<dbReference type="InterPro" id="IPR008145">
    <property type="entry name" value="GK/Ca_channel_bsu"/>
</dbReference>
<sequence length="197" mass="22026">MVRGTLFYLVGASGSGKDSLLEGCRRQLPAQLRCCIAHRYITRAAGAGGENHIHLSEAEFHLREELGLFAMHWYSHGYHYGIGNEIDAWLDSGANVLINGSREYLPKAMAMYDELVPVLVDVAPDKLRQRLIKRGRETPDEIECRLARHARMVAQMPDCTLRVSNDGKLEEGVQALLNLVMTHGVQHVEIEPHCLNG</sequence>
<dbReference type="HAMAP" id="MF_00836">
    <property type="entry name" value="PhnN"/>
    <property type="match status" value="1"/>
</dbReference>
<feature type="domain" description="Guanylate kinase/L-type calcium channel beta subunit" evidence="5">
    <location>
        <begin position="3"/>
        <end position="184"/>
    </location>
</feature>
<organism evidence="6 7">
    <name type="scientific">Marinobacterium weihaiense</name>
    <dbReference type="NCBI Taxonomy" id="2851016"/>
    <lineage>
        <taxon>Bacteria</taxon>
        <taxon>Pseudomonadati</taxon>
        <taxon>Pseudomonadota</taxon>
        <taxon>Gammaproteobacteria</taxon>
        <taxon>Oceanospirillales</taxon>
        <taxon>Oceanospirillaceae</taxon>
        <taxon>Marinobacterium</taxon>
    </lineage>
</organism>
<dbReference type="InterPro" id="IPR012699">
    <property type="entry name" value="PhnN"/>
</dbReference>
<protein>
    <recommendedName>
        <fullName evidence="4">Ribose 1,5-bisphosphate phosphokinase PhnN</fullName>
        <ecNumber evidence="4">2.7.4.23</ecNumber>
    </recommendedName>
    <alternativeName>
        <fullName evidence="4">Ribose 1,5-bisphosphokinase</fullName>
    </alternativeName>
</protein>
<evidence type="ECO:0000256" key="3">
    <source>
        <dbReference type="ARBA" id="ARBA00022840"/>
    </source>
</evidence>
<reference evidence="6 7" key="1">
    <citation type="submission" date="2021-06" db="EMBL/GenBank/DDBJ databases">
        <title>Bacterium isolated from marine sediment.</title>
        <authorList>
            <person name="Zhu K.-L."/>
            <person name="Du Z.-J."/>
            <person name="Liang Q.-Y."/>
        </authorList>
    </citation>
    <scope>NUCLEOTIDE SEQUENCE [LARGE SCALE GENOMIC DNA]</scope>
    <source>
        <strain evidence="6 7">A346</strain>
    </source>
</reference>
<gene>
    <name evidence="4 6" type="primary">phnN</name>
    <name evidence="6" type="ORF">KTN04_05880</name>
</gene>
<accession>A0ABS6M9L4</accession>
<comment type="caution">
    <text evidence="6">The sequence shown here is derived from an EMBL/GenBank/DDBJ whole genome shotgun (WGS) entry which is preliminary data.</text>
</comment>
<comment type="pathway">
    <text evidence="4">Metabolic intermediate biosynthesis; 5-phospho-alpha-D-ribose 1-diphosphate biosynthesis; 5-phospho-alpha-D-ribose 1-diphosphate from D-ribose 5-phosphate (route II): step 3/3.</text>
</comment>
<comment type="function">
    <text evidence="4">Catalyzes the phosphorylation of ribose 1,5-bisphosphate to 5-phospho-D-ribosyl alpha-1-diphosphate (PRPP).</text>
</comment>
<comment type="caution">
    <text evidence="4">Lacks conserved residue(s) required for the propagation of feature annotation.</text>
</comment>
<dbReference type="EMBL" id="JAHQZT010000006">
    <property type="protein sequence ID" value="MBV0932865.1"/>
    <property type="molecule type" value="Genomic_DNA"/>
</dbReference>
<evidence type="ECO:0000259" key="5">
    <source>
        <dbReference type="SMART" id="SM00072"/>
    </source>
</evidence>
<dbReference type="RefSeq" id="WP_217334294.1">
    <property type="nucleotide sequence ID" value="NZ_JAHQZT010000006.1"/>
</dbReference>
<comment type="catalytic activity">
    <reaction evidence="4">
        <text>alpha-D-ribose 1,5-bisphosphate + ATP = 5-phospho-alpha-D-ribose 1-diphosphate + ADP</text>
        <dbReference type="Rhea" id="RHEA:20109"/>
        <dbReference type="ChEBI" id="CHEBI:30616"/>
        <dbReference type="ChEBI" id="CHEBI:58017"/>
        <dbReference type="ChEBI" id="CHEBI:68688"/>
        <dbReference type="ChEBI" id="CHEBI:456216"/>
        <dbReference type="EC" id="2.7.4.23"/>
    </reaction>
</comment>
<evidence type="ECO:0000256" key="1">
    <source>
        <dbReference type="ARBA" id="ARBA00022679"/>
    </source>
</evidence>
<dbReference type="Proteomes" id="UP000755551">
    <property type="component" value="Unassembled WGS sequence"/>
</dbReference>
<keyword evidence="3 4" id="KW-0067">ATP-binding</keyword>
<proteinExistence type="inferred from homology"/>